<evidence type="ECO:0000256" key="4">
    <source>
        <dbReference type="SAM" id="SignalP"/>
    </source>
</evidence>
<dbReference type="InterPro" id="IPR039670">
    <property type="entry name" value="NPC2-like"/>
</dbReference>
<accession>A0A7R8UWP2</accession>
<name>A0A7R8UWP2_HERIL</name>
<dbReference type="PROSITE" id="PS51257">
    <property type="entry name" value="PROKAR_LIPOPROTEIN"/>
    <property type="match status" value="1"/>
</dbReference>
<keyword evidence="3" id="KW-0964">Secreted</keyword>
<dbReference type="InParanoid" id="A0A7R8UWP2"/>
<dbReference type="SMART" id="SM00737">
    <property type="entry name" value="ML"/>
    <property type="match status" value="1"/>
</dbReference>
<dbReference type="PANTHER" id="PTHR11306:SF55">
    <property type="entry name" value="GEO08227P1-RELATED"/>
    <property type="match status" value="1"/>
</dbReference>
<evidence type="ECO:0000313" key="6">
    <source>
        <dbReference type="EMBL" id="CAD7088495.1"/>
    </source>
</evidence>
<dbReference type="GO" id="GO:0005576">
    <property type="term" value="C:extracellular region"/>
    <property type="evidence" value="ECO:0007669"/>
    <property type="project" value="UniProtKB-SubCell"/>
</dbReference>
<evidence type="ECO:0000256" key="1">
    <source>
        <dbReference type="ARBA" id="ARBA00004613"/>
    </source>
</evidence>
<dbReference type="Proteomes" id="UP000594454">
    <property type="component" value="Chromosome 4"/>
</dbReference>
<dbReference type="GO" id="GO:0032934">
    <property type="term" value="F:sterol binding"/>
    <property type="evidence" value="ECO:0007669"/>
    <property type="project" value="InterPro"/>
</dbReference>
<feature type="signal peptide" evidence="4">
    <location>
        <begin position="1"/>
        <end position="18"/>
    </location>
</feature>
<dbReference type="SUPFAM" id="SSF81296">
    <property type="entry name" value="E set domains"/>
    <property type="match status" value="1"/>
</dbReference>
<dbReference type="InterPro" id="IPR014756">
    <property type="entry name" value="Ig_E-set"/>
</dbReference>
<protein>
    <recommendedName>
        <fullName evidence="5">MD-2-related lipid-recognition domain-containing protein</fullName>
    </recommendedName>
</protein>
<comment type="similarity">
    <text evidence="2">Belongs to the NPC2 family.</text>
</comment>
<feature type="domain" description="MD-2-related lipid-recognition" evidence="5">
    <location>
        <begin position="23"/>
        <end position="149"/>
    </location>
</feature>
<gene>
    <name evidence="6" type="ORF">HERILL_LOCUS11113</name>
</gene>
<dbReference type="FunFam" id="2.60.40.770:FF:000001">
    <property type="entry name" value="NPC intracellular cholesterol transporter 2"/>
    <property type="match status" value="1"/>
</dbReference>
<evidence type="ECO:0000256" key="3">
    <source>
        <dbReference type="ARBA" id="ARBA00022525"/>
    </source>
</evidence>
<dbReference type="Pfam" id="PF02221">
    <property type="entry name" value="E1_DerP2_DerF2"/>
    <property type="match status" value="1"/>
</dbReference>
<proteinExistence type="inferred from homology"/>
<sequence length="153" mass="16970">MKVLGVFAICALFGAVVSDVVQFSNCPNTVGSCKINEVRISPCPEAATGEACKFRRGRSAEIHFDFVPDFDSPTVEGRVFWASDIDLPLVGMETDACKFTSCPIVKGEKRSYDFTLPISRKFPSGAYDIKWRITGTNPEQQQCCFITKIKLTR</sequence>
<dbReference type="AlphaFoldDB" id="A0A7R8UWP2"/>
<reference evidence="6 7" key="1">
    <citation type="submission" date="2020-11" db="EMBL/GenBank/DDBJ databases">
        <authorList>
            <person name="Wallbank WR R."/>
            <person name="Pardo Diaz C."/>
            <person name="Kozak K."/>
            <person name="Martin S."/>
            <person name="Jiggins C."/>
            <person name="Moest M."/>
            <person name="Warren A I."/>
            <person name="Generalovic N T."/>
            <person name="Byers J.R.P. K."/>
            <person name="Montejo-Kovacevich G."/>
            <person name="Yen C E."/>
        </authorList>
    </citation>
    <scope>NUCLEOTIDE SEQUENCE [LARGE SCALE GENOMIC DNA]</scope>
</reference>
<dbReference type="PANTHER" id="PTHR11306">
    <property type="entry name" value="NIEMANN PICK TYPE C2 PROTEIN NPC2-RELATED"/>
    <property type="match status" value="1"/>
</dbReference>
<dbReference type="OMA" id="PCADSVD"/>
<dbReference type="Gene3D" id="2.60.40.770">
    <property type="match status" value="1"/>
</dbReference>
<comment type="subcellular location">
    <subcellularLocation>
        <location evidence="1">Secreted</location>
    </subcellularLocation>
</comment>
<dbReference type="InterPro" id="IPR003172">
    <property type="entry name" value="ML_dom"/>
</dbReference>
<feature type="chain" id="PRO_5030839534" description="MD-2-related lipid-recognition domain-containing protein" evidence="4">
    <location>
        <begin position="19"/>
        <end position="153"/>
    </location>
</feature>
<organism evidence="6 7">
    <name type="scientific">Hermetia illucens</name>
    <name type="common">Black soldier fly</name>
    <dbReference type="NCBI Taxonomy" id="343691"/>
    <lineage>
        <taxon>Eukaryota</taxon>
        <taxon>Metazoa</taxon>
        <taxon>Ecdysozoa</taxon>
        <taxon>Arthropoda</taxon>
        <taxon>Hexapoda</taxon>
        <taxon>Insecta</taxon>
        <taxon>Pterygota</taxon>
        <taxon>Neoptera</taxon>
        <taxon>Endopterygota</taxon>
        <taxon>Diptera</taxon>
        <taxon>Brachycera</taxon>
        <taxon>Stratiomyomorpha</taxon>
        <taxon>Stratiomyidae</taxon>
        <taxon>Hermetiinae</taxon>
        <taxon>Hermetia</taxon>
    </lineage>
</organism>
<dbReference type="GO" id="GO:0015918">
    <property type="term" value="P:sterol transport"/>
    <property type="evidence" value="ECO:0007669"/>
    <property type="project" value="InterPro"/>
</dbReference>
<dbReference type="OrthoDB" id="6576058at2759"/>
<evidence type="ECO:0000313" key="7">
    <source>
        <dbReference type="Proteomes" id="UP000594454"/>
    </source>
</evidence>
<keyword evidence="4" id="KW-0732">Signal</keyword>
<evidence type="ECO:0000256" key="2">
    <source>
        <dbReference type="ARBA" id="ARBA00006370"/>
    </source>
</evidence>
<keyword evidence="7" id="KW-1185">Reference proteome</keyword>
<evidence type="ECO:0000259" key="5">
    <source>
        <dbReference type="SMART" id="SM00737"/>
    </source>
</evidence>
<dbReference type="FunCoup" id="A0A7R8UWP2">
    <property type="interactions" value="113"/>
</dbReference>
<dbReference type="EMBL" id="LR899012">
    <property type="protein sequence ID" value="CAD7088495.1"/>
    <property type="molecule type" value="Genomic_DNA"/>
</dbReference>